<evidence type="ECO:0000313" key="2">
    <source>
        <dbReference type="Proteomes" id="UP000178256"/>
    </source>
</evidence>
<dbReference type="Proteomes" id="UP000178256">
    <property type="component" value="Unassembled WGS sequence"/>
</dbReference>
<gene>
    <name evidence="1" type="ORF">A2925_00255</name>
</gene>
<dbReference type="AlphaFoldDB" id="A0A1F8GJ69"/>
<accession>A0A1F8GJ69</accession>
<name>A0A1F8GJ69_9BACT</name>
<protein>
    <submittedName>
        <fullName evidence="1">Uncharacterized protein</fullName>
    </submittedName>
</protein>
<comment type="caution">
    <text evidence="1">The sequence shown here is derived from an EMBL/GenBank/DDBJ whole genome shotgun (WGS) entry which is preliminary data.</text>
</comment>
<dbReference type="EMBL" id="MGKL01000019">
    <property type="protein sequence ID" value="OGN25445.1"/>
    <property type="molecule type" value="Genomic_DNA"/>
</dbReference>
<organism evidence="1 2">
    <name type="scientific">Candidatus Yanofskybacteria bacterium RIFCSPLOWO2_01_FULL_44_22</name>
    <dbReference type="NCBI Taxonomy" id="1802697"/>
    <lineage>
        <taxon>Bacteria</taxon>
        <taxon>Candidatus Yanofskyibacteriota</taxon>
    </lineage>
</organism>
<sequence length="229" mass="26704">MRKDKELAIQLRLSGRSYKSIHQELDIPIATLSGWFKNQPWSREIKNRLSSQVSLANPKTLEIMAHANRERWKLKHEEYRTAAIKEFGRLKEDPLFWAGLMLYWAEGEKQSKSSQVRLGNSDPEMIKIFYLFLSKSLKISPDKISACLLLYPDLIDSVQKNYWSKTTGIPLEKFKKSIYIKGRHTRKRLSFGVCTVFVSSRALKERILRWITLCQNHLEAYALNIENAA</sequence>
<reference evidence="1 2" key="1">
    <citation type="journal article" date="2016" name="Nat. Commun.">
        <title>Thousands of microbial genomes shed light on interconnected biogeochemical processes in an aquifer system.</title>
        <authorList>
            <person name="Anantharaman K."/>
            <person name="Brown C.T."/>
            <person name="Hug L.A."/>
            <person name="Sharon I."/>
            <person name="Castelle C.J."/>
            <person name="Probst A.J."/>
            <person name="Thomas B.C."/>
            <person name="Singh A."/>
            <person name="Wilkins M.J."/>
            <person name="Karaoz U."/>
            <person name="Brodie E.L."/>
            <person name="Williams K.H."/>
            <person name="Hubbard S.S."/>
            <person name="Banfield J.F."/>
        </authorList>
    </citation>
    <scope>NUCLEOTIDE SEQUENCE [LARGE SCALE GENOMIC DNA]</scope>
</reference>
<proteinExistence type="predicted"/>
<dbReference type="STRING" id="1802697.A2925_00255"/>
<evidence type="ECO:0000313" key="1">
    <source>
        <dbReference type="EMBL" id="OGN25445.1"/>
    </source>
</evidence>